<evidence type="ECO:0000259" key="12">
    <source>
        <dbReference type="SMART" id="SM00849"/>
    </source>
</evidence>
<feature type="compositionally biased region" description="Polar residues" evidence="11">
    <location>
        <begin position="161"/>
        <end position="170"/>
    </location>
</feature>
<organism evidence="13 14">
    <name type="scientific">Apatococcus lobatus</name>
    <dbReference type="NCBI Taxonomy" id="904363"/>
    <lineage>
        <taxon>Eukaryota</taxon>
        <taxon>Viridiplantae</taxon>
        <taxon>Chlorophyta</taxon>
        <taxon>core chlorophytes</taxon>
        <taxon>Trebouxiophyceae</taxon>
        <taxon>Chlorellales</taxon>
        <taxon>Chlorellaceae</taxon>
        <taxon>Apatococcus</taxon>
    </lineage>
</organism>
<dbReference type="Pfam" id="PF12706">
    <property type="entry name" value="Lactamase_B_2"/>
    <property type="match status" value="1"/>
</dbReference>
<dbReference type="InterPro" id="IPR001279">
    <property type="entry name" value="Metallo-B-lactamas"/>
</dbReference>
<feature type="compositionally biased region" description="Low complexity" evidence="11">
    <location>
        <begin position="197"/>
        <end position="220"/>
    </location>
</feature>
<dbReference type="EMBL" id="JALJOS010000031">
    <property type="protein sequence ID" value="KAK9822596.1"/>
    <property type="molecule type" value="Genomic_DNA"/>
</dbReference>
<feature type="compositionally biased region" description="Polar residues" evidence="11">
    <location>
        <begin position="123"/>
        <end position="137"/>
    </location>
</feature>
<keyword evidence="7" id="KW-0479">Metal-binding</keyword>
<protein>
    <recommendedName>
        <fullName evidence="4">ribonuclease Z</fullName>
        <ecNumber evidence="4">3.1.26.11</ecNumber>
    </recommendedName>
</protein>
<comment type="caution">
    <text evidence="13">The sequence shown here is derived from an EMBL/GenBank/DDBJ whole genome shotgun (WGS) entry which is preliminary data.</text>
</comment>
<dbReference type="InterPro" id="IPR047151">
    <property type="entry name" value="RNZ2-like"/>
</dbReference>
<evidence type="ECO:0000256" key="6">
    <source>
        <dbReference type="ARBA" id="ARBA00022722"/>
    </source>
</evidence>
<evidence type="ECO:0000256" key="7">
    <source>
        <dbReference type="ARBA" id="ARBA00022723"/>
    </source>
</evidence>
<evidence type="ECO:0000256" key="10">
    <source>
        <dbReference type="ARBA" id="ARBA00022833"/>
    </source>
</evidence>
<evidence type="ECO:0000256" key="9">
    <source>
        <dbReference type="ARBA" id="ARBA00022801"/>
    </source>
</evidence>
<feature type="domain" description="Metallo-beta-lactamase" evidence="12">
    <location>
        <begin position="292"/>
        <end position="482"/>
    </location>
</feature>
<dbReference type="GO" id="GO:0005739">
    <property type="term" value="C:mitochondrion"/>
    <property type="evidence" value="ECO:0007669"/>
    <property type="project" value="TreeGrafter"/>
</dbReference>
<evidence type="ECO:0000256" key="2">
    <source>
        <dbReference type="ARBA" id="ARBA00001947"/>
    </source>
</evidence>
<comment type="cofactor">
    <cofactor evidence="2">
        <name>Zn(2+)</name>
        <dbReference type="ChEBI" id="CHEBI:29105"/>
    </cofactor>
</comment>
<feature type="region of interest" description="Disordered" evidence="11">
    <location>
        <begin position="1"/>
        <end position="113"/>
    </location>
</feature>
<dbReference type="SMART" id="SM00849">
    <property type="entry name" value="Lactamase_B"/>
    <property type="match status" value="1"/>
</dbReference>
<sequence length="583" mass="61760">MDLAKRPAASSAPATAAENPPAKKARPVNDPSDGHPGTAATAVDEGLSRSPTAAANCSSPSLSLPAGPLDSAGPGAVVQTKGVATATRTSGGHGGQGASTQASKDVDSQKTWQHAAHLALQEPSANEQLDQASSLEGEASTQVFLQVPKALADCQTAEGLLSQSGPTKNGQAPLASAPGGSAQSKSDVSLSATASSQQLEQEPIPQQKEPQQQQQQQIEPSAVTAAHTGKSPKPGQLALQESKQPLMSARGSIPAAKPPTVPTGVPKVVSNPREAQIVFMGTGSAEPQKYRGPSAIHVRLESGLSVLLDCGEGTWGQFVRRYGADSATQQVASLACVWISHKHSDHLLGLPGILSARPPSCPPLLVVGPPAARAWLQELGGEQVLRYRFLLNLAFNKPCRESQWLFRTTGFWQFQSVPVEHCHHAYGVVMRHGQGPKQWSLVYSGDCRPSPDLIQAGQGCSLLIHEATFEATLQADAHSKKHSTVDEAMQVATAMNADRVILTHFSQRYPRLPVGLPVEGKPNYGYHLVAYDGMVVPLSMLRDMPNLMPLLTAALETDEDRLKAAERREQHARPELRLPPAIC</sequence>
<comment type="catalytic activity">
    <reaction evidence="1">
        <text>Endonucleolytic cleavage of RNA, removing extra 3' nucleotides from tRNA precursor, generating 3' termini of tRNAs. A 3'-hydroxy group is left at the tRNA terminus and a 5'-phosphoryl group is left at the trailer molecule.</text>
        <dbReference type="EC" id="3.1.26.11"/>
    </reaction>
</comment>
<feature type="region of interest" description="Disordered" evidence="11">
    <location>
        <begin position="158"/>
        <end position="236"/>
    </location>
</feature>
<feature type="compositionally biased region" description="Basic and acidic residues" evidence="11">
    <location>
        <begin position="564"/>
        <end position="576"/>
    </location>
</feature>
<keyword evidence="5" id="KW-0819">tRNA processing</keyword>
<evidence type="ECO:0000256" key="4">
    <source>
        <dbReference type="ARBA" id="ARBA00012477"/>
    </source>
</evidence>
<feature type="region of interest" description="Disordered" evidence="11">
    <location>
        <begin position="118"/>
        <end position="137"/>
    </location>
</feature>
<dbReference type="InterPro" id="IPR036866">
    <property type="entry name" value="RibonucZ/Hydroxyglut_hydro"/>
</dbReference>
<evidence type="ECO:0000256" key="5">
    <source>
        <dbReference type="ARBA" id="ARBA00022694"/>
    </source>
</evidence>
<gene>
    <name evidence="13" type="ORF">WJX74_008798</name>
</gene>
<feature type="compositionally biased region" description="Low complexity" evidence="11">
    <location>
        <begin position="1"/>
        <end position="22"/>
    </location>
</feature>
<comment type="similarity">
    <text evidence="3">Belongs to the RNase Z family.</text>
</comment>
<dbReference type="AlphaFoldDB" id="A0AAW1QM62"/>
<dbReference type="SUPFAM" id="SSF56281">
    <property type="entry name" value="Metallo-hydrolase/oxidoreductase"/>
    <property type="match status" value="1"/>
</dbReference>
<evidence type="ECO:0000256" key="3">
    <source>
        <dbReference type="ARBA" id="ARBA00007823"/>
    </source>
</evidence>
<keyword evidence="9" id="KW-0378">Hydrolase</keyword>
<name>A0AAW1QM62_9CHLO</name>
<dbReference type="PANTHER" id="PTHR12553">
    <property type="entry name" value="ZINC PHOSPHODIESTERASE ELAC PROTEIN 2"/>
    <property type="match status" value="1"/>
</dbReference>
<reference evidence="13 14" key="1">
    <citation type="journal article" date="2024" name="Nat. Commun.">
        <title>Phylogenomics reveals the evolutionary origins of lichenization in chlorophyte algae.</title>
        <authorList>
            <person name="Puginier C."/>
            <person name="Libourel C."/>
            <person name="Otte J."/>
            <person name="Skaloud P."/>
            <person name="Haon M."/>
            <person name="Grisel S."/>
            <person name="Petersen M."/>
            <person name="Berrin J.G."/>
            <person name="Delaux P.M."/>
            <person name="Dal Grande F."/>
            <person name="Keller J."/>
        </authorList>
    </citation>
    <scope>NUCLEOTIDE SEQUENCE [LARGE SCALE GENOMIC DNA]</scope>
    <source>
        <strain evidence="13 14">SAG 2145</strain>
    </source>
</reference>
<evidence type="ECO:0000256" key="8">
    <source>
        <dbReference type="ARBA" id="ARBA00022759"/>
    </source>
</evidence>
<dbReference type="Proteomes" id="UP001438707">
    <property type="component" value="Unassembled WGS sequence"/>
</dbReference>
<dbReference type="PANTHER" id="PTHR12553:SF70">
    <property type="entry name" value="RIBONUCLEASE Z"/>
    <property type="match status" value="1"/>
</dbReference>
<dbReference type="GO" id="GO:1990180">
    <property type="term" value="P:mitochondrial tRNA 3'-end processing"/>
    <property type="evidence" value="ECO:0007669"/>
    <property type="project" value="TreeGrafter"/>
</dbReference>
<keyword evidence="10" id="KW-0862">Zinc</keyword>
<dbReference type="CDD" id="cd07718">
    <property type="entry name" value="RNaseZ_ELAC1_ELAC2-C-term-like_MBL-fold"/>
    <property type="match status" value="1"/>
</dbReference>
<dbReference type="GO" id="GO:0042781">
    <property type="term" value="F:3'-tRNA processing endoribonuclease activity"/>
    <property type="evidence" value="ECO:0007669"/>
    <property type="project" value="UniProtKB-EC"/>
</dbReference>
<evidence type="ECO:0000313" key="13">
    <source>
        <dbReference type="EMBL" id="KAK9822596.1"/>
    </source>
</evidence>
<proteinExistence type="inferred from homology"/>
<dbReference type="EC" id="3.1.26.11" evidence="4"/>
<evidence type="ECO:0000256" key="1">
    <source>
        <dbReference type="ARBA" id="ARBA00000402"/>
    </source>
</evidence>
<evidence type="ECO:0000313" key="14">
    <source>
        <dbReference type="Proteomes" id="UP001438707"/>
    </source>
</evidence>
<keyword evidence="6" id="KW-0540">Nuclease</keyword>
<evidence type="ECO:0000256" key="11">
    <source>
        <dbReference type="SAM" id="MobiDB-lite"/>
    </source>
</evidence>
<dbReference type="Gene3D" id="3.60.15.10">
    <property type="entry name" value="Ribonuclease Z/Hydroxyacylglutathione hydrolase-like"/>
    <property type="match status" value="1"/>
</dbReference>
<keyword evidence="8" id="KW-0255">Endonuclease</keyword>
<feature type="compositionally biased region" description="Polar residues" evidence="11">
    <location>
        <begin position="181"/>
        <end position="196"/>
    </location>
</feature>
<feature type="compositionally biased region" description="Low complexity" evidence="11">
    <location>
        <begin position="58"/>
        <end position="71"/>
    </location>
</feature>
<accession>A0AAW1QM62</accession>
<keyword evidence="14" id="KW-1185">Reference proteome</keyword>
<feature type="region of interest" description="Disordered" evidence="11">
    <location>
        <begin position="564"/>
        <end position="583"/>
    </location>
</feature>
<dbReference type="GO" id="GO:0046872">
    <property type="term" value="F:metal ion binding"/>
    <property type="evidence" value="ECO:0007669"/>
    <property type="project" value="UniProtKB-KW"/>
</dbReference>